<accession>A0A0C3M8H5</accession>
<keyword evidence="3 4" id="KW-0687">Ribonucleoprotein</keyword>
<keyword evidence="2 4" id="KW-0689">Ribosomal protein</keyword>
<organism evidence="5 6">
    <name type="scientific">Tulasnella calospora MUT 4182</name>
    <dbReference type="NCBI Taxonomy" id="1051891"/>
    <lineage>
        <taxon>Eukaryota</taxon>
        <taxon>Fungi</taxon>
        <taxon>Dikarya</taxon>
        <taxon>Basidiomycota</taxon>
        <taxon>Agaricomycotina</taxon>
        <taxon>Agaricomycetes</taxon>
        <taxon>Cantharellales</taxon>
        <taxon>Tulasnellaceae</taxon>
        <taxon>Tulasnella</taxon>
    </lineage>
</organism>
<keyword evidence="6" id="KW-1185">Reference proteome</keyword>
<dbReference type="OrthoDB" id="1724687at2759"/>
<dbReference type="GO" id="GO:0030686">
    <property type="term" value="C:90S preribosome"/>
    <property type="evidence" value="ECO:0007669"/>
    <property type="project" value="TreeGrafter"/>
</dbReference>
<reference evidence="6" key="2">
    <citation type="submission" date="2015-01" db="EMBL/GenBank/DDBJ databases">
        <title>Evolutionary Origins and Diversification of the Mycorrhizal Mutualists.</title>
        <authorList>
            <consortium name="DOE Joint Genome Institute"/>
            <consortium name="Mycorrhizal Genomics Consortium"/>
            <person name="Kohler A."/>
            <person name="Kuo A."/>
            <person name="Nagy L.G."/>
            <person name="Floudas D."/>
            <person name="Copeland A."/>
            <person name="Barry K.W."/>
            <person name="Cichocki N."/>
            <person name="Veneault-Fourrey C."/>
            <person name="LaButti K."/>
            <person name="Lindquist E.A."/>
            <person name="Lipzen A."/>
            <person name="Lundell T."/>
            <person name="Morin E."/>
            <person name="Murat C."/>
            <person name="Riley R."/>
            <person name="Ohm R."/>
            <person name="Sun H."/>
            <person name="Tunlid A."/>
            <person name="Henrissat B."/>
            <person name="Grigoriev I.V."/>
            <person name="Hibbett D.S."/>
            <person name="Martin F."/>
        </authorList>
    </citation>
    <scope>NUCLEOTIDE SEQUENCE [LARGE SCALE GENOMIC DNA]</scope>
    <source>
        <strain evidence="6">MUT 4182</strain>
    </source>
</reference>
<sequence>MSSAAALSSKILRVANAPESPPDEVEISVAQAFLDLENNVPELKMELRALQFSSAKEVDVKGGRKAIVVFVPVPYLKAFRKLQQRLTREMEKKFADRHVVFVAQRRIVSKPPRNASKSQKFRPFSRTLTSVHEKILEDLVYPTEIVGKRTRYGIDGTTLIKVFLDSKDATSLEYKLDSFSSVYKRLTGKDVTFEFPVTAAE</sequence>
<evidence type="ECO:0000256" key="3">
    <source>
        <dbReference type="ARBA" id="ARBA00023274"/>
    </source>
</evidence>
<dbReference type="PANTHER" id="PTHR11278">
    <property type="entry name" value="40S RIBOSOMAL PROTEIN S7"/>
    <property type="match status" value="1"/>
</dbReference>
<evidence type="ECO:0000256" key="4">
    <source>
        <dbReference type="RuleBase" id="RU364105"/>
    </source>
</evidence>
<dbReference type="HOGENOM" id="CLU_088621_1_2_1"/>
<dbReference type="GO" id="GO:0022627">
    <property type="term" value="C:cytosolic small ribosomal subunit"/>
    <property type="evidence" value="ECO:0007669"/>
    <property type="project" value="TreeGrafter"/>
</dbReference>
<reference evidence="5 6" key="1">
    <citation type="submission" date="2014-04" db="EMBL/GenBank/DDBJ databases">
        <authorList>
            <consortium name="DOE Joint Genome Institute"/>
            <person name="Kuo A."/>
            <person name="Girlanda M."/>
            <person name="Perotto S."/>
            <person name="Kohler A."/>
            <person name="Nagy L.G."/>
            <person name="Floudas D."/>
            <person name="Copeland A."/>
            <person name="Barry K.W."/>
            <person name="Cichocki N."/>
            <person name="Veneault-Fourrey C."/>
            <person name="LaButti K."/>
            <person name="Lindquist E.A."/>
            <person name="Lipzen A."/>
            <person name="Lundell T."/>
            <person name="Morin E."/>
            <person name="Murat C."/>
            <person name="Sun H."/>
            <person name="Tunlid A."/>
            <person name="Henrissat B."/>
            <person name="Grigoriev I.V."/>
            <person name="Hibbett D.S."/>
            <person name="Martin F."/>
            <person name="Nordberg H.P."/>
            <person name="Cantor M.N."/>
            <person name="Hua S.X."/>
        </authorList>
    </citation>
    <scope>NUCLEOTIDE SEQUENCE [LARGE SCALE GENOMIC DNA]</scope>
    <source>
        <strain evidence="5 6">MUT 4182</strain>
    </source>
</reference>
<dbReference type="GO" id="GO:0003735">
    <property type="term" value="F:structural constituent of ribosome"/>
    <property type="evidence" value="ECO:0007669"/>
    <property type="project" value="InterPro"/>
</dbReference>
<dbReference type="GO" id="GO:0006364">
    <property type="term" value="P:rRNA processing"/>
    <property type="evidence" value="ECO:0007669"/>
    <property type="project" value="TreeGrafter"/>
</dbReference>
<dbReference type="GO" id="GO:0006412">
    <property type="term" value="P:translation"/>
    <property type="evidence" value="ECO:0007669"/>
    <property type="project" value="InterPro"/>
</dbReference>
<name>A0A0C3M8H5_9AGAM</name>
<dbReference type="Pfam" id="PF01251">
    <property type="entry name" value="Ribosomal_S7e"/>
    <property type="match status" value="1"/>
</dbReference>
<evidence type="ECO:0000256" key="1">
    <source>
        <dbReference type="ARBA" id="ARBA00007820"/>
    </source>
</evidence>
<dbReference type="EMBL" id="KN822976">
    <property type="protein sequence ID" value="KIO30002.1"/>
    <property type="molecule type" value="Genomic_DNA"/>
</dbReference>
<dbReference type="GO" id="GO:0042274">
    <property type="term" value="P:ribosomal small subunit biogenesis"/>
    <property type="evidence" value="ECO:0007669"/>
    <property type="project" value="TreeGrafter"/>
</dbReference>
<dbReference type="Proteomes" id="UP000054248">
    <property type="component" value="Unassembled WGS sequence"/>
</dbReference>
<dbReference type="InterPro" id="IPR000554">
    <property type="entry name" value="Ribosomal_eS7"/>
</dbReference>
<evidence type="ECO:0000256" key="2">
    <source>
        <dbReference type="ARBA" id="ARBA00022980"/>
    </source>
</evidence>
<evidence type="ECO:0000313" key="6">
    <source>
        <dbReference type="Proteomes" id="UP000054248"/>
    </source>
</evidence>
<dbReference type="STRING" id="1051891.A0A0C3M8H5"/>
<protein>
    <recommendedName>
        <fullName evidence="4">40S ribosomal protein S7</fullName>
    </recommendedName>
</protein>
<proteinExistence type="inferred from homology"/>
<gene>
    <name evidence="5" type="ORF">M407DRAFT_242361</name>
</gene>
<dbReference type="GO" id="GO:0032040">
    <property type="term" value="C:small-subunit processome"/>
    <property type="evidence" value="ECO:0007669"/>
    <property type="project" value="TreeGrafter"/>
</dbReference>
<evidence type="ECO:0000313" key="5">
    <source>
        <dbReference type="EMBL" id="KIO30002.1"/>
    </source>
</evidence>
<dbReference type="AlphaFoldDB" id="A0A0C3M8H5"/>
<dbReference type="PANTHER" id="PTHR11278:SF0">
    <property type="entry name" value="SMALL RIBOSOMAL SUBUNIT PROTEIN ES7"/>
    <property type="match status" value="1"/>
</dbReference>
<comment type="similarity">
    <text evidence="1 4">Belongs to the eukaryotic ribosomal protein eS7 family.</text>
</comment>